<reference evidence="2 3" key="1">
    <citation type="journal article" date="2015" name="Stand. Genomic Sci.">
        <title>Complete genome sequence and description of Salinispira pacifica gen. nov., sp. nov., a novel spirochaete isolated form a hypersaline microbial mat.</title>
        <authorList>
            <person name="Ben Hania W."/>
            <person name="Joseph M."/>
            <person name="Schumann P."/>
            <person name="Bunk B."/>
            <person name="Fiebig A."/>
            <person name="Sproer C."/>
            <person name="Klenk H.P."/>
            <person name="Fardeau M.L."/>
            <person name="Spring S."/>
        </authorList>
    </citation>
    <scope>NUCLEOTIDE SEQUENCE [LARGE SCALE GENOMIC DNA]</scope>
    <source>
        <strain evidence="2 3">L21-RPul-D2</strain>
    </source>
</reference>
<sequence length="63" mass="7345">MLLLLSVIGFITFLAIGGTQTGPGEEPFLLFGWMTMPLVIGVIFVLFWLISYIIYFFFFWPYR</sequence>
<evidence type="ECO:0000313" key="3">
    <source>
        <dbReference type="Proteomes" id="UP000018680"/>
    </source>
</evidence>
<gene>
    <name evidence="2" type="ORF">L21SP2_1518</name>
</gene>
<dbReference type="AlphaFoldDB" id="V5WGK2"/>
<dbReference type="HOGENOM" id="CLU_2883337_0_0_12"/>
<keyword evidence="1" id="KW-1133">Transmembrane helix</keyword>
<dbReference type="STRING" id="1307761.L21SP2_1518"/>
<protein>
    <submittedName>
        <fullName evidence="2">Uncharacterized protein</fullName>
    </submittedName>
</protein>
<keyword evidence="1" id="KW-0472">Membrane</keyword>
<evidence type="ECO:0000256" key="1">
    <source>
        <dbReference type="SAM" id="Phobius"/>
    </source>
</evidence>
<organism evidence="2 3">
    <name type="scientific">Salinispira pacifica</name>
    <dbReference type="NCBI Taxonomy" id="1307761"/>
    <lineage>
        <taxon>Bacteria</taxon>
        <taxon>Pseudomonadati</taxon>
        <taxon>Spirochaetota</taxon>
        <taxon>Spirochaetia</taxon>
        <taxon>Spirochaetales</taxon>
        <taxon>Spirochaetaceae</taxon>
        <taxon>Salinispira</taxon>
    </lineage>
</organism>
<name>V5WGK2_9SPIO</name>
<keyword evidence="1" id="KW-0812">Transmembrane</keyword>
<dbReference type="KEGG" id="slr:L21SP2_1518"/>
<evidence type="ECO:0000313" key="2">
    <source>
        <dbReference type="EMBL" id="AHC14913.1"/>
    </source>
</evidence>
<feature type="transmembrane region" description="Helical" evidence="1">
    <location>
        <begin position="33"/>
        <end position="60"/>
    </location>
</feature>
<dbReference type="Proteomes" id="UP000018680">
    <property type="component" value="Chromosome"/>
</dbReference>
<proteinExistence type="predicted"/>
<dbReference type="EMBL" id="CP006939">
    <property type="protein sequence ID" value="AHC14913.1"/>
    <property type="molecule type" value="Genomic_DNA"/>
</dbReference>
<accession>V5WGK2</accession>
<keyword evidence="3" id="KW-1185">Reference proteome</keyword>